<keyword evidence="6" id="KW-0349">Heme</keyword>
<reference evidence="7" key="1">
    <citation type="journal article" date="2020" name="Stud. Mycol.">
        <title>101 Dothideomycetes genomes: a test case for predicting lifestyles and emergence of pathogens.</title>
        <authorList>
            <person name="Haridas S."/>
            <person name="Albert R."/>
            <person name="Binder M."/>
            <person name="Bloem J."/>
            <person name="Labutti K."/>
            <person name="Salamov A."/>
            <person name="Andreopoulos B."/>
            <person name="Baker S."/>
            <person name="Barry K."/>
            <person name="Bills G."/>
            <person name="Bluhm B."/>
            <person name="Cannon C."/>
            <person name="Castanera R."/>
            <person name="Culley D."/>
            <person name="Daum C."/>
            <person name="Ezra D."/>
            <person name="Gonzalez J."/>
            <person name="Henrissat B."/>
            <person name="Kuo A."/>
            <person name="Liang C."/>
            <person name="Lipzen A."/>
            <person name="Lutzoni F."/>
            <person name="Magnuson J."/>
            <person name="Mondo S."/>
            <person name="Nolan M."/>
            <person name="Ohm R."/>
            <person name="Pangilinan J."/>
            <person name="Park H.-J."/>
            <person name="Ramirez L."/>
            <person name="Alfaro M."/>
            <person name="Sun H."/>
            <person name="Tritt A."/>
            <person name="Yoshinaga Y."/>
            <person name="Zwiers L.-H."/>
            <person name="Turgeon B."/>
            <person name="Goodwin S."/>
            <person name="Spatafora J."/>
            <person name="Crous P."/>
            <person name="Grigoriev I."/>
        </authorList>
    </citation>
    <scope>NUCLEOTIDE SEQUENCE</scope>
    <source>
        <strain evidence="7">CBS 133067</strain>
    </source>
</reference>
<dbReference type="PANTHER" id="PTHR46300">
    <property type="entry name" value="P450, PUTATIVE (EUROFUNG)-RELATED-RELATED"/>
    <property type="match status" value="1"/>
</dbReference>
<dbReference type="Proteomes" id="UP000799772">
    <property type="component" value="Unassembled WGS sequence"/>
</dbReference>
<feature type="binding site" description="axial binding residue" evidence="6">
    <location>
        <position position="440"/>
    </location>
    <ligand>
        <name>heme</name>
        <dbReference type="ChEBI" id="CHEBI:30413"/>
    </ligand>
    <ligandPart>
        <name>Fe</name>
        <dbReference type="ChEBI" id="CHEBI:18248"/>
    </ligandPart>
</feature>
<evidence type="ECO:0000256" key="6">
    <source>
        <dbReference type="PIRSR" id="PIRSR602401-1"/>
    </source>
</evidence>
<keyword evidence="3" id="KW-0560">Oxidoreductase</keyword>
<dbReference type="PANTHER" id="PTHR46300:SF2">
    <property type="entry name" value="CYTOCHROME P450 MONOOXYGENASE ALNH-RELATED"/>
    <property type="match status" value="1"/>
</dbReference>
<dbReference type="Pfam" id="PF00067">
    <property type="entry name" value="p450"/>
    <property type="match status" value="1"/>
</dbReference>
<accession>A0A9P4M6L2</accession>
<keyword evidence="2 6" id="KW-0479">Metal-binding</keyword>
<proteinExistence type="inferred from homology"/>
<dbReference type="GO" id="GO:0020037">
    <property type="term" value="F:heme binding"/>
    <property type="evidence" value="ECO:0007669"/>
    <property type="project" value="InterPro"/>
</dbReference>
<keyword evidence="8" id="KW-1185">Reference proteome</keyword>
<organism evidence="7 8">
    <name type="scientific">Rhizodiscina lignyota</name>
    <dbReference type="NCBI Taxonomy" id="1504668"/>
    <lineage>
        <taxon>Eukaryota</taxon>
        <taxon>Fungi</taxon>
        <taxon>Dikarya</taxon>
        <taxon>Ascomycota</taxon>
        <taxon>Pezizomycotina</taxon>
        <taxon>Dothideomycetes</taxon>
        <taxon>Pleosporomycetidae</taxon>
        <taxon>Aulographales</taxon>
        <taxon>Rhizodiscinaceae</taxon>
        <taxon>Rhizodiscina</taxon>
    </lineage>
</organism>
<keyword evidence="5" id="KW-0503">Monooxygenase</keyword>
<dbReference type="GO" id="GO:0004497">
    <property type="term" value="F:monooxygenase activity"/>
    <property type="evidence" value="ECO:0007669"/>
    <property type="project" value="UniProtKB-KW"/>
</dbReference>
<comment type="caution">
    <text evidence="7">The sequence shown here is derived from an EMBL/GenBank/DDBJ whole genome shotgun (WGS) entry which is preliminary data.</text>
</comment>
<evidence type="ECO:0000313" key="8">
    <source>
        <dbReference type="Proteomes" id="UP000799772"/>
    </source>
</evidence>
<dbReference type="CDD" id="cd11065">
    <property type="entry name" value="CYP64-like"/>
    <property type="match status" value="1"/>
</dbReference>
<comment type="cofactor">
    <cofactor evidence="6">
        <name>heme</name>
        <dbReference type="ChEBI" id="CHEBI:30413"/>
    </cofactor>
</comment>
<protein>
    <submittedName>
        <fullName evidence="7">Cytochrome P450</fullName>
    </submittedName>
</protein>
<dbReference type="EMBL" id="ML978125">
    <property type="protein sequence ID" value="KAF2099821.1"/>
    <property type="molecule type" value="Genomic_DNA"/>
</dbReference>
<dbReference type="PRINTS" id="PR00463">
    <property type="entry name" value="EP450I"/>
</dbReference>
<evidence type="ECO:0000256" key="5">
    <source>
        <dbReference type="ARBA" id="ARBA00023033"/>
    </source>
</evidence>
<dbReference type="InterPro" id="IPR050364">
    <property type="entry name" value="Cytochrome_P450_fung"/>
</dbReference>
<sequence length="530" mass="60566">MLVISGFAVLLAGTLLYLLLFVGRRDRRLPPGPPTLPVIGNLHQIPTQRAHLTFTEWAKKYGEIFSLKVGPGNAIVITSPRLIKQLVDKKSSIYSNRPPSYVGNGIIARNDHILIMQYSDRWRTCRKLIHQYFMEKMVIENHLALVDAEAVQMLRDFLVVPQRHMRHPKRFSNSIIMSLIYGVRTPTIETEHMQKLYHLMENWSKVMEPGNAPPVDIIPFLKYVPERLLGMWRSRAQDVSNEMNKLYNQWLTHVKERRESSGSRDCFLDRVLDQEEKLGFDAHSIYFLCGTLMEGGSDTTSSIVIAFVHAMTKWPEIQKKAQTQIDEVVGEDRSPTWADYDKLPYVAGCVKEAMRWRPVVPLAFPHALAEDDWVDGMLLPKGSDVIINAFGMHHDEKKFPNPERFDPDHYKGQTALASELANGDWENRDHYGYGSGRRLCPGIHLAERNLFLAISKLLWAFNIEAGVDENGERIEPEVSNEKAYSAGFLVCAEPYPCNITPRSEERRATILKEFDSANAEVFSKFETPKA</sequence>
<dbReference type="OrthoDB" id="1103324at2759"/>
<comment type="similarity">
    <text evidence="1">Belongs to the cytochrome P450 family.</text>
</comment>
<dbReference type="GO" id="GO:0005506">
    <property type="term" value="F:iron ion binding"/>
    <property type="evidence" value="ECO:0007669"/>
    <property type="project" value="InterPro"/>
</dbReference>
<dbReference type="InterPro" id="IPR001128">
    <property type="entry name" value="Cyt_P450"/>
</dbReference>
<evidence type="ECO:0000313" key="7">
    <source>
        <dbReference type="EMBL" id="KAF2099821.1"/>
    </source>
</evidence>
<name>A0A9P4M6L2_9PEZI</name>
<evidence type="ECO:0000256" key="3">
    <source>
        <dbReference type="ARBA" id="ARBA00023002"/>
    </source>
</evidence>
<dbReference type="AlphaFoldDB" id="A0A9P4M6L2"/>
<dbReference type="InterPro" id="IPR002401">
    <property type="entry name" value="Cyt_P450_E_grp-I"/>
</dbReference>
<evidence type="ECO:0000256" key="2">
    <source>
        <dbReference type="ARBA" id="ARBA00022723"/>
    </source>
</evidence>
<evidence type="ECO:0000256" key="1">
    <source>
        <dbReference type="ARBA" id="ARBA00010617"/>
    </source>
</evidence>
<gene>
    <name evidence="7" type="ORF">NA57DRAFT_65707</name>
</gene>
<dbReference type="Gene3D" id="1.10.630.10">
    <property type="entry name" value="Cytochrome P450"/>
    <property type="match status" value="1"/>
</dbReference>
<evidence type="ECO:0000256" key="4">
    <source>
        <dbReference type="ARBA" id="ARBA00023004"/>
    </source>
</evidence>
<dbReference type="GO" id="GO:0016705">
    <property type="term" value="F:oxidoreductase activity, acting on paired donors, with incorporation or reduction of molecular oxygen"/>
    <property type="evidence" value="ECO:0007669"/>
    <property type="project" value="InterPro"/>
</dbReference>
<dbReference type="InterPro" id="IPR036396">
    <property type="entry name" value="Cyt_P450_sf"/>
</dbReference>
<keyword evidence="4 6" id="KW-0408">Iron</keyword>
<dbReference type="SUPFAM" id="SSF48264">
    <property type="entry name" value="Cytochrome P450"/>
    <property type="match status" value="1"/>
</dbReference>